<dbReference type="GO" id="GO:0032153">
    <property type="term" value="C:cell division site"/>
    <property type="evidence" value="ECO:0007669"/>
    <property type="project" value="TreeGrafter"/>
</dbReference>
<dbReference type="InterPro" id="IPR004513">
    <property type="entry name" value="FtsX"/>
</dbReference>
<name>A0A2X3BBY9_9HELI</name>
<comment type="subcellular location">
    <subcellularLocation>
        <location evidence="1">Cell membrane</location>
        <topology evidence="1">Multi-pass membrane protein</topology>
    </subcellularLocation>
</comment>
<keyword evidence="5 6" id="KW-0472">Membrane</keyword>
<evidence type="ECO:0000256" key="2">
    <source>
        <dbReference type="ARBA" id="ARBA00022475"/>
    </source>
</evidence>
<dbReference type="PANTHER" id="PTHR47755">
    <property type="entry name" value="CELL DIVISION PROTEIN FTSX"/>
    <property type="match status" value="1"/>
</dbReference>
<sequence length="269" mass="30537">MSNIKQHFFFILPLVALLFGLESLILINRAIISNEDKLLQNYAIVIASKQNLTLEFISQNIPEASSIEPIDPSFVLDKIRPNMNNDDFENIKKGLSLYYALKLSSFPDEKRLAKIDSTLSKIPGVIRTESFSKTHNQTSKLLYFIKLSVQIFALLIAVLSVLLMISQIRIWHFEHNKRVQIMTYLGASMWMKNKFLIKSVLGDSIFASCLSIGGVLYFSTTSASMQVIEALGVRNDIFYFFEDYAFLLLASVVISLFSAIIAIFLQRKV</sequence>
<feature type="transmembrane region" description="Helical" evidence="6">
    <location>
        <begin position="141"/>
        <end position="165"/>
    </location>
</feature>
<dbReference type="PANTHER" id="PTHR47755:SF1">
    <property type="entry name" value="CELL DIVISION PROTEIN FTSX"/>
    <property type="match status" value="1"/>
</dbReference>
<dbReference type="RefSeq" id="WP_023947851.1">
    <property type="nucleotide sequence ID" value="NZ_JAERIV010000008.1"/>
</dbReference>
<evidence type="ECO:0000313" key="9">
    <source>
        <dbReference type="Proteomes" id="UP000250166"/>
    </source>
</evidence>
<accession>A0A2X3BBY9</accession>
<dbReference type="Pfam" id="PF02687">
    <property type="entry name" value="FtsX"/>
    <property type="match status" value="1"/>
</dbReference>
<dbReference type="GO" id="GO:0005886">
    <property type="term" value="C:plasma membrane"/>
    <property type="evidence" value="ECO:0007669"/>
    <property type="project" value="UniProtKB-SubCell"/>
</dbReference>
<feature type="transmembrane region" description="Helical" evidence="6">
    <location>
        <begin position="195"/>
        <end position="218"/>
    </location>
</feature>
<proteinExistence type="predicted"/>
<feature type="transmembrane region" description="Helical" evidence="6">
    <location>
        <begin position="244"/>
        <end position="265"/>
    </location>
</feature>
<keyword evidence="8" id="KW-0131">Cell cycle</keyword>
<dbReference type="Proteomes" id="UP000250166">
    <property type="component" value="Unassembled WGS sequence"/>
</dbReference>
<dbReference type="InterPro" id="IPR003838">
    <property type="entry name" value="ABC3_permease_C"/>
</dbReference>
<gene>
    <name evidence="8" type="ORF">NCTC13102_00879</name>
</gene>
<keyword evidence="8" id="KW-0132">Cell division</keyword>
<evidence type="ECO:0000256" key="5">
    <source>
        <dbReference type="ARBA" id="ARBA00023136"/>
    </source>
</evidence>
<dbReference type="AlphaFoldDB" id="A0A2X3BBY9"/>
<reference evidence="8 9" key="1">
    <citation type="submission" date="2018-06" db="EMBL/GenBank/DDBJ databases">
        <authorList>
            <consortium name="Pathogen Informatics"/>
            <person name="Doyle S."/>
        </authorList>
    </citation>
    <scope>NUCLEOTIDE SEQUENCE [LARGE SCALE GENOMIC DNA]</scope>
    <source>
        <strain evidence="8 9">NCTC13102</strain>
    </source>
</reference>
<evidence type="ECO:0000256" key="6">
    <source>
        <dbReference type="SAM" id="Phobius"/>
    </source>
</evidence>
<evidence type="ECO:0000259" key="7">
    <source>
        <dbReference type="Pfam" id="PF02687"/>
    </source>
</evidence>
<organism evidence="8 9">
    <name type="scientific">Helicobacter fennelliae</name>
    <dbReference type="NCBI Taxonomy" id="215"/>
    <lineage>
        <taxon>Bacteria</taxon>
        <taxon>Pseudomonadati</taxon>
        <taxon>Campylobacterota</taxon>
        <taxon>Epsilonproteobacteria</taxon>
        <taxon>Campylobacterales</taxon>
        <taxon>Helicobacteraceae</taxon>
        <taxon>Helicobacter</taxon>
    </lineage>
</organism>
<dbReference type="EMBL" id="UAWL01000006">
    <property type="protein sequence ID" value="SQB98421.1"/>
    <property type="molecule type" value="Genomic_DNA"/>
</dbReference>
<evidence type="ECO:0000256" key="3">
    <source>
        <dbReference type="ARBA" id="ARBA00022692"/>
    </source>
</evidence>
<evidence type="ECO:0000313" key="8">
    <source>
        <dbReference type="EMBL" id="SQB98421.1"/>
    </source>
</evidence>
<dbReference type="GO" id="GO:0051301">
    <property type="term" value="P:cell division"/>
    <property type="evidence" value="ECO:0007669"/>
    <property type="project" value="UniProtKB-KW"/>
</dbReference>
<evidence type="ECO:0000256" key="4">
    <source>
        <dbReference type="ARBA" id="ARBA00022989"/>
    </source>
</evidence>
<keyword evidence="4 6" id="KW-1133">Transmembrane helix</keyword>
<keyword evidence="3 6" id="KW-0812">Transmembrane</keyword>
<keyword evidence="2" id="KW-1003">Cell membrane</keyword>
<feature type="domain" description="ABC3 transporter permease C-terminal" evidence="7">
    <location>
        <begin position="151"/>
        <end position="268"/>
    </location>
</feature>
<evidence type="ECO:0000256" key="1">
    <source>
        <dbReference type="ARBA" id="ARBA00004651"/>
    </source>
</evidence>
<protein>
    <submittedName>
        <fullName evidence="8">Cell division protein FtsX</fullName>
    </submittedName>
</protein>